<keyword evidence="1" id="KW-0732">Signal</keyword>
<sequence>MKSVIICFLLIASVLLLANKEVDAYQVVLETERGLNSRSCWTNCGQMKNHPGKLAKADASPPNKCACKFVW</sequence>
<dbReference type="EnsemblMetazoa" id="SMAR010513-RA">
    <property type="protein sequence ID" value="SMAR010513-PA"/>
    <property type="gene ID" value="SMAR010513"/>
</dbReference>
<dbReference type="AlphaFoldDB" id="T1J9W2"/>
<evidence type="ECO:0000313" key="3">
    <source>
        <dbReference type="Proteomes" id="UP000014500"/>
    </source>
</evidence>
<organism evidence="2 3">
    <name type="scientific">Strigamia maritima</name>
    <name type="common">European centipede</name>
    <name type="synonym">Geophilus maritimus</name>
    <dbReference type="NCBI Taxonomy" id="126957"/>
    <lineage>
        <taxon>Eukaryota</taxon>
        <taxon>Metazoa</taxon>
        <taxon>Ecdysozoa</taxon>
        <taxon>Arthropoda</taxon>
        <taxon>Myriapoda</taxon>
        <taxon>Chilopoda</taxon>
        <taxon>Pleurostigmophora</taxon>
        <taxon>Geophilomorpha</taxon>
        <taxon>Linotaeniidae</taxon>
        <taxon>Strigamia</taxon>
    </lineage>
</organism>
<name>T1J9W2_STRMM</name>
<feature type="signal peptide" evidence="1">
    <location>
        <begin position="1"/>
        <end position="24"/>
    </location>
</feature>
<accession>T1J9W2</accession>
<reference evidence="3" key="1">
    <citation type="submission" date="2011-05" db="EMBL/GenBank/DDBJ databases">
        <authorList>
            <person name="Richards S.R."/>
            <person name="Qu J."/>
            <person name="Jiang H."/>
            <person name="Jhangiani S.N."/>
            <person name="Agravi P."/>
            <person name="Goodspeed R."/>
            <person name="Gross S."/>
            <person name="Mandapat C."/>
            <person name="Jackson L."/>
            <person name="Mathew T."/>
            <person name="Pu L."/>
            <person name="Thornton R."/>
            <person name="Saada N."/>
            <person name="Wilczek-Boney K.B."/>
            <person name="Lee S."/>
            <person name="Kovar C."/>
            <person name="Wu Y."/>
            <person name="Scherer S.E."/>
            <person name="Worley K.C."/>
            <person name="Muzny D.M."/>
            <person name="Gibbs R."/>
        </authorList>
    </citation>
    <scope>NUCLEOTIDE SEQUENCE</scope>
    <source>
        <strain evidence="3">Brora</strain>
    </source>
</reference>
<dbReference type="EMBL" id="JH431979">
    <property type="status" value="NOT_ANNOTATED_CDS"/>
    <property type="molecule type" value="Genomic_DNA"/>
</dbReference>
<evidence type="ECO:0000256" key="1">
    <source>
        <dbReference type="SAM" id="SignalP"/>
    </source>
</evidence>
<evidence type="ECO:0000313" key="2">
    <source>
        <dbReference type="EnsemblMetazoa" id="SMAR010513-PA"/>
    </source>
</evidence>
<dbReference type="Proteomes" id="UP000014500">
    <property type="component" value="Unassembled WGS sequence"/>
</dbReference>
<protein>
    <submittedName>
        <fullName evidence="2">Uncharacterized protein</fullName>
    </submittedName>
</protein>
<dbReference type="HOGENOM" id="CLU_2743248_0_0_1"/>
<reference evidence="2" key="2">
    <citation type="submission" date="2015-02" db="UniProtKB">
        <authorList>
            <consortium name="EnsemblMetazoa"/>
        </authorList>
    </citation>
    <scope>IDENTIFICATION</scope>
</reference>
<feature type="chain" id="PRO_5004579413" evidence="1">
    <location>
        <begin position="25"/>
        <end position="71"/>
    </location>
</feature>
<keyword evidence="3" id="KW-1185">Reference proteome</keyword>
<proteinExistence type="predicted"/>